<evidence type="ECO:0000313" key="8">
    <source>
        <dbReference type="Proteomes" id="UP001201163"/>
    </source>
</evidence>
<keyword evidence="4 6" id="KW-0472">Membrane</keyword>
<feature type="transmembrane region" description="Helical" evidence="6">
    <location>
        <begin position="120"/>
        <end position="139"/>
    </location>
</feature>
<sequence length="192" mass="21232">MSLSASSFAPYTPPPDDPGYPSSSSHQPSTSRYARPWFPTQSSVREVTSYQSGGIPTWETAIAGGSGADDEAEAQTQNQWETRHNMRVDLLSAWAYILGPVSAFFLLVTETHNDFVRFHAYQSALLTTPLLLLRILASVLQLPTVLRTLFTVLLVASMGFMAFRAHTGASRGLTRFHVPFIGPLAERWLDEE</sequence>
<evidence type="ECO:0000256" key="5">
    <source>
        <dbReference type="SAM" id="MobiDB-lite"/>
    </source>
</evidence>
<protein>
    <submittedName>
        <fullName evidence="7">Uncharacterized protein</fullName>
    </submittedName>
</protein>
<dbReference type="GO" id="GO:0016020">
    <property type="term" value="C:membrane"/>
    <property type="evidence" value="ECO:0007669"/>
    <property type="project" value="UniProtKB-SubCell"/>
</dbReference>
<feature type="region of interest" description="Disordered" evidence="5">
    <location>
        <begin position="1"/>
        <end position="38"/>
    </location>
</feature>
<organism evidence="7 8">
    <name type="scientific">Lactarius akahatsu</name>
    <dbReference type="NCBI Taxonomy" id="416441"/>
    <lineage>
        <taxon>Eukaryota</taxon>
        <taxon>Fungi</taxon>
        <taxon>Dikarya</taxon>
        <taxon>Basidiomycota</taxon>
        <taxon>Agaricomycotina</taxon>
        <taxon>Agaricomycetes</taxon>
        <taxon>Russulales</taxon>
        <taxon>Russulaceae</taxon>
        <taxon>Lactarius</taxon>
    </lineage>
</organism>
<proteinExistence type="predicted"/>
<reference evidence="7" key="1">
    <citation type="submission" date="2022-01" db="EMBL/GenBank/DDBJ databases">
        <title>Comparative genomics reveals a dynamic genome evolution in the ectomycorrhizal milk-cap (Lactarius) mushrooms.</title>
        <authorList>
            <consortium name="DOE Joint Genome Institute"/>
            <person name="Lebreton A."/>
            <person name="Tang N."/>
            <person name="Kuo A."/>
            <person name="LaButti K."/>
            <person name="Drula E."/>
            <person name="Barry K."/>
            <person name="Clum A."/>
            <person name="Lipzen A."/>
            <person name="Mousain D."/>
            <person name="Ng V."/>
            <person name="Wang R."/>
            <person name="Wang X."/>
            <person name="Dai Y."/>
            <person name="Henrissat B."/>
            <person name="Grigoriev I.V."/>
            <person name="Guerin-Laguette A."/>
            <person name="Yu F."/>
            <person name="Martin F.M."/>
        </authorList>
    </citation>
    <scope>NUCLEOTIDE SEQUENCE</scope>
    <source>
        <strain evidence="7">QP</strain>
    </source>
</reference>
<dbReference type="PANTHER" id="PTHR36460:SF1">
    <property type="entry name" value="UPF0132 DOMAIN PROTEIN (AFU_ORTHOLOGUE AFUA_3G10255)"/>
    <property type="match status" value="1"/>
</dbReference>
<evidence type="ECO:0000256" key="1">
    <source>
        <dbReference type="ARBA" id="ARBA00004141"/>
    </source>
</evidence>
<evidence type="ECO:0000313" key="7">
    <source>
        <dbReference type="EMBL" id="KAH8988935.1"/>
    </source>
</evidence>
<evidence type="ECO:0000256" key="6">
    <source>
        <dbReference type="SAM" id="Phobius"/>
    </source>
</evidence>
<gene>
    <name evidence="7" type="ORF">EDB92DRAFT_1935696</name>
</gene>
<dbReference type="PANTHER" id="PTHR36460">
    <property type="entry name" value="UPF0132 DOMAIN PROTEIN (AFU_ORTHOLOGUE AFUA_3G10255)"/>
    <property type="match status" value="1"/>
</dbReference>
<dbReference type="EMBL" id="JAKELL010000040">
    <property type="protein sequence ID" value="KAH8988935.1"/>
    <property type="molecule type" value="Genomic_DNA"/>
</dbReference>
<feature type="transmembrane region" description="Helical" evidence="6">
    <location>
        <begin position="145"/>
        <end position="163"/>
    </location>
</feature>
<dbReference type="Proteomes" id="UP001201163">
    <property type="component" value="Unassembled WGS sequence"/>
</dbReference>
<feature type="transmembrane region" description="Helical" evidence="6">
    <location>
        <begin position="90"/>
        <end position="108"/>
    </location>
</feature>
<keyword evidence="8" id="KW-1185">Reference proteome</keyword>
<accession>A0AAD4LCS9</accession>
<name>A0AAD4LCS9_9AGAM</name>
<evidence type="ECO:0000256" key="2">
    <source>
        <dbReference type="ARBA" id="ARBA00022692"/>
    </source>
</evidence>
<evidence type="ECO:0000256" key="3">
    <source>
        <dbReference type="ARBA" id="ARBA00022989"/>
    </source>
</evidence>
<feature type="compositionally biased region" description="Low complexity" evidence="5">
    <location>
        <begin position="19"/>
        <end position="31"/>
    </location>
</feature>
<evidence type="ECO:0000256" key="4">
    <source>
        <dbReference type="ARBA" id="ARBA00023136"/>
    </source>
</evidence>
<comment type="caution">
    <text evidence="7">The sequence shown here is derived from an EMBL/GenBank/DDBJ whole genome shotgun (WGS) entry which is preliminary data.</text>
</comment>
<keyword evidence="3 6" id="KW-1133">Transmembrane helix</keyword>
<keyword evidence="2 6" id="KW-0812">Transmembrane</keyword>
<comment type="subcellular location">
    <subcellularLocation>
        <location evidence="1">Membrane</location>
        <topology evidence="1">Multi-pass membrane protein</topology>
    </subcellularLocation>
</comment>
<dbReference type="AlphaFoldDB" id="A0AAD4LCS9"/>